<feature type="transmembrane region" description="Helical" evidence="1">
    <location>
        <begin position="22"/>
        <end position="44"/>
    </location>
</feature>
<keyword evidence="1" id="KW-0472">Membrane</keyword>
<dbReference type="eggNOG" id="COG3295">
    <property type="taxonomic scope" value="Bacteria"/>
</dbReference>
<reference evidence="2 3" key="2">
    <citation type="journal article" date="2011" name="J. Bacteriol.">
        <title>Genomes of three methylotrophs from a single niche uncover genetic and metabolic divergence of Methylophilaceae.</title>
        <authorList>
            <person name="Lapidus A."/>
            <person name="Clum A."/>
            <person name="Labutti K."/>
            <person name="Kaluzhnaya M.G."/>
            <person name="Lim S."/>
            <person name="Beck D.A."/>
            <person name="Glavina Del Rio T."/>
            <person name="Nolan M."/>
            <person name="Mavromatis K."/>
            <person name="Huntemann M."/>
            <person name="Lucas S."/>
            <person name="Lidstrom M.E."/>
            <person name="Ivanova N."/>
            <person name="Chistoserdova L."/>
        </authorList>
    </citation>
    <scope>NUCLEOTIDE SEQUENCE [LARGE SCALE GENOMIC DNA]</scope>
    <source>
        <strain evidence="3">JLW8 / ATCC BAA-1282 / DSM 17540</strain>
    </source>
</reference>
<dbReference type="OrthoDB" id="8559578at2"/>
<dbReference type="PANTHER" id="PTHR40115:SF1">
    <property type="entry name" value="INNER MEMBRANE PROTEIN WITH PEPSY TM HELIX"/>
    <property type="match status" value="1"/>
</dbReference>
<feature type="transmembrane region" description="Helical" evidence="1">
    <location>
        <begin position="172"/>
        <end position="195"/>
    </location>
</feature>
<evidence type="ECO:0000313" key="2">
    <source>
        <dbReference type="EMBL" id="ACT48815.1"/>
    </source>
</evidence>
<gene>
    <name evidence="2" type="ordered locus">Mmol_1912</name>
</gene>
<dbReference type="Proteomes" id="UP000002742">
    <property type="component" value="Chromosome"/>
</dbReference>
<dbReference type="STRING" id="583345.Mmol_1912"/>
<sequence>MQAKPISDHTKRANFIRLLRKIHGWLGLWGAILGLLFGISGFILNHRAVLKIPAVKLEASEIQLKVLQPQPSSTEELALFIQKSLNIQHEPVPEKPANGKGSEKGSGKVARVKFLDAELPQPQAWQVVFQLPQAKIQAEYIAGNQYATVKREDANVWGFITRMHKGVGASPAWVLLADSIAGAIIILSITGVLLWTKMRGSRLVMTGLMTGSLVLTVWFTLAMM</sequence>
<dbReference type="AlphaFoldDB" id="C6WY96"/>
<dbReference type="EMBL" id="CP001672">
    <property type="protein sequence ID" value="ACT48815.1"/>
    <property type="molecule type" value="Genomic_DNA"/>
</dbReference>
<name>C6WY96_METML</name>
<dbReference type="PANTHER" id="PTHR40115">
    <property type="entry name" value="INNER MEMBRANE PROTEIN WITH PEPSY TM HELIX"/>
    <property type="match status" value="1"/>
</dbReference>
<reference evidence="3" key="1">
    <citation type="submission" date="2009-07" db="EMBL/GenBank/DDBJ databases">
        <title>Complete sequence of Methylotenera mobilis JLW8.</title>
        <authorList>
            <consortium name="US DOE Joint Genome Institute"/>
            <person name="Lucas S."/>
            <person name="Copeland A."/>
            <person name="Lapidus A."/>
            <person name="Glavina del Rio T."/>
            <person name="Tice H."/>
            <person name="Bruce D."/>
            <person name="Goodwin L."/>
            <person name="Pitluck S."/>
            <person name="LaButti K.M."/>
            <person name="Clum A."/>
            <person name="Larimer F."/>
            <person name="Land M."/>
            <person name="Hauser L."/>
            <person name="Kyrpides N."/>
            <person name="Mikhailova N."/>
            <person name="Kayluzhnaya M."/>
            <person name="Chistoserdova L."/>
        </authorList>
    </citation>
    <scope>NUCLEOTIDE SEQUENCE [LARGE SCALE GENOMIC DNA]</scope>
    <source>
        <strain evidence="3">JLW8 / ATCC BAA-1282 / DSM 17540</strain>
    </source>
</reference>
<feature type="transmembrane region" description="Helical" evidence="1">
    <location>
        <begin position="201"/>
        <end position="221"/>
    </location>
</feature>
<keyword evidence="1" id="KW-0812">Transmembrane</keyword>
<keyword evidence="1" id="KW-1133">Transmembrane helix</keyword>
<dbReference type="InterPro" id="IPR032307">
    <property type="entry name" value="PepSY_TM-like_2"/>
</dbReference>
<proteinExistence type="predicted"/>
<dbReference type="HOGENOM" id="CLU_094191_0_0_4"/>
<keyword evidence="3" id="KW-1185">Reference proteome</keyword>
<accession>C6WY96</accession>
<evidence type="ECO:0000256" key="1">
    <source>
        <dbReference type="SAM" id="Phobius"/>
    </source>
</evidence>
<dbReference type="Pfam" id="PF16357">
    <property type="entry name" value="PepSY_TM_like_2"/>
    <property type="match status" value="1"/>
</dbReference>
<dbReference type="KEGG" id="mmb:Mmol_1912"/>
<dbReference type="RefSeq" id="WP_015832850.1">
    <property type="nucleotide sequence ID" value="NC_012968.1"/>
</dbReference>
<protein>
    <submittedName>
        <fullName evidence="2">PepSY-associated TM helix domain protein</fullName>
    </submittedName>
</protein>
<organism evidence="2 3">
    <name type="scientific">Methylotenera mobilis (strain JLW8 / ATCC BAA-1282 / DSM 17540)</name>
    <dbReference type="NCBI Taxonomy" id="583345"/>
    <lineage>
        <taxon>Bacteria</taxon>
        <taxon>Pseudomonadati</taxon>
        <taxon>Pseudomonadota</taxon>
        <taxon>Betaproteobacteria</taxon>
        <taxon>Nitrosomonadales</taxon>
        <taxon>Methylophilaceae</taxon>
        <taxon>Methylotenera</taxon>
    </lineage>
</organism>
<evidence type="ECO:0000313" key="3">
    <source>
        <dbReference type="Proteomes" id="UP000002742"/>
    </source>
</evidence>